<gene>
    <name evidence="1" type="ORF">GCM10009751_26530</name>
</gene>
<reference evidence="1 2" key="1">
    <citation type="journal article" date="2019" name="Int. J. Syst. Evol. Microbiol.">
        <title>The Global Catalogue of Microorganisms (GCM) 10K type strain sequencing project: providing services to taxonomists for standard genome sequencing and annotation.</title>
        <authorList>
            <consortium name="The Broad Institute Genomics Platform"/>
            <consortium name="The Broad Institute Genome Sequencing Center for Infectious Disease"/>
            <person name="Wu L."/>
            <person name="Ma J."/>
        </authorList>
    </citation>
    <scope>NUCLEOTIDE SEQUENCE [LARGE SCALE GENOMIC DNA]</scope>
    <source>
        <strain evidence="1 2">JCM 14326</strain>
    </source>
</reference>
<comment type="caution">
    <text evidence="1">The sequence shown here is derived from an EMBL/GenBank/DDBJ whole genome shotgun (WGS) entry which is preliminary data.</text>
</comment>
<name>A0ABN2NFF5_9MICO</name>
<protein>
    <recommendedName>
        <fullName evidence="3">Transcriptional regulator, AbiEi antitoxin, Type IV TA system</fullName>
    </recommendedName>
</protein>
<keyword evidence="2" id="KW-1185">Reference proteome</keyword>
<organism evidence="1 2">
    <name type="scientific">Myceligenerans crystallogenes</name>
    <dbReference type="NCBI Taxonomy" id="316335"/>
    <lineage>
        <taxon>Bacteria</taxon>
        <taxon>Bacillati</taxon>
        <taxon>Actinomycetota</taxon>
        <taxon>Actinomycetes</taxon>
        <taxon>Micrococcales</taxon>
        <taxon>Promicromonosporaceae</taxon>
        <taxon>Myceligenerans</taxon>
    </lineage>
</organism>
<sequence length="373" mass="40986">MFGRVFGWSGTAGLWRVVLSTWGRIQGRTDRSGRGRIGGIPTKEIPEALLRIAESQEGLLSWAQCRTAGTDQRQIHRLIGSGRWSAVLRGVYDTDPTPPDRRRRDDYLDHVRRRDAWTAILAYTDGIGVGQVALTMWHVQGLPRDIVREISRERRRKAPGRGGVVVRQYRGFETFRLIRGSGPGCLVAGAPDAIVQALPGLPMPHAVAVLSNALHQQIVPAFELDRIRTALAGRRGGVRALQAVDLASGADESPAESFARLSLIEHAVPPDRVQVTFRLGGRVIARCDFAWYLPGDRWFVVEIDGLGPHSKAEALVRDAPRQNAVLGTGKVLMLRFAPVQNERPGGIGREVAERLRALGWHPATGVPQGDIHL</sequence>
<accession>A0ABN2NFF5</accession>
<dbReference type="Proteomes" id="UP001501094">
    <property type="component" value="Unassembled WGS sequence"/>
</dbReference>
<proteinExistence type="predicted"/>
<evidence type="ECO:0000313" key="1">
    <source>
        <dbReference type="EMBL" id="GAA1867021.1"/>
    </source>
</evidence>
<dbReference type="EMBL" id="BAAANL010000005">
    <property type="protein sequence ID" value="GAA1867021.1"/>
    <property type="molecule type" value="Genomic_DNA"/>
</dbReference>
<evidence type="ECO:0008006" key="3">
    <source>
        <dbReference type="Google" id="ProtNLM"/>
    </source>
</evidence>
<evidence type="ECO:0000313" key="2">
    <source>
        <dbReference type="Proteomes" id="UP001501094"/>
    </source>
</evidence>